<dbReference type="PANTHER" id="PTHR43292:SF4">
    <property type="entry name" value="ACYL-COA DEHYDROGENASE FADE34"/>
    <property type="match status" value="1"/>
</dbReference>
<evidence type="ECO:0000256" key="5">
    <source>
        <dbReference type="ARBA" id="ARBA00023002"/>
    </source>
</evidence>
<keyword evidence="5 6" id="KW-0560">Oxidoreductase</keyword>
<evidence type="ECO:0000256" key="4">
    <source>
        <dbReference type="ARBA" id="ARBA00022827"/>
    </source>
</evidence>
<feature type="domain" description="Acyl-CoA dehydrogenase/oxidase N-terminal" evidence="9">
    <location>
        <begin position="8"/>
        <end position="125"/>
    </location>
</feature>
<comment type="cofactor">
    <cofactor evidence="1 6">
        <name>FAD</name>
        <dbReference type="ChEBI" id="CHEBI:57692"/>
    </cofactor>
</comment>
<evidence type="ECO:0000256" key="1">
    <source>
        <dbReference type="ARBA" id="ARBA00001974"/>
    </source>
</evidence>
<dbReference type="PANTHER" id="PTHR43292">
    <property type="entry name" value="ACYL-COA DEHYDROGENASE"/>
    <property type="match status" value="1"/>
</dbReference>
<dbReference type="InterPro" id="IPR009075">
    <property type="entry name" value="AcylCo_DH/oxidase_C"/>
</dbReference>
<dbReference type="GO" id="GO:0050660">
    <property type="term" value="F:flavin adenine dinucleotide binding"/>
    <property type="evidence" value="ECO:0007669"/>
    <property type="project" value="InterPro"/>
</dbReference>
<dbReference type="RefSeq" id="WP_007624247.1">
    <property type="nucleotide sequence ID" value="NZ_BANX01000034.1"/>
</dbReference>
<feature type="domain" description="Acyl-CoA oxidase/dehydrogenase middle" evidence="8">
    <location>
        <begin position="129"/>
        <end position="224"/>
    </location>
</feature>
<organism evidence="10 11">
    <name type="scientific">Gordonia soli NBRC 108243</name>
    <dbReference type="NCBI Taxonomy" id="1223545"/>
    <lineage>
        <taxon>Bacteria</taxon>
        <taxon>Bacillati</taxon>
        <taxon>Actinomycetota</taxon>
        <taxon>Actinomycetes</taxon>
        <taxon>Mycobacteriales</taxon>
        <taxon>Gordoniaceae</taxon>
        <taxon>Gordonia</taxon>
    </lineage>
</organism>
<dbReference type="InterPro" id="IPR009100">
    <property type="entry name" value="AcylCoA_DH/oxidase_NM_dom_sf"/>
</dbReference>
<dbReference type="InterPro" id="IPR052161">
    <property type="entry name" value="Mycobact_Acyl-CoA_DH"/>
</dbReference>
<dbReference type="InterPro" id="IPR037069">
    <property type="entry name" value="AcylCoA_DH/ox_N_sf"/>
</dbReference>
<keyword evidence="4 6" id="KW-0274">FAD</keyword>
<keyword evidence="11" id="KW-1185">Reference proteome</keyword>
<dbReference type="EMBL" id="BANX01000034">
    <property type="protein sequence ID" value="GAC70323.1"/>
    <property type="molecule type" value="Genomic_DNA"/>
</dbReference>
<protein>
    <submittedName>
        <fullName evidence="10">Putative acyl-CoA dehydrogenase</fullName>
    </submittedName>
</protein>
<dbReference type="AlphaFoldDB" id="M0QP29"/>
<keyword evidence="3 6" id="KW-0285">Flavoprotein</keyword>
<dbReference type="SUPFAM" id="SSF56645">
    <property type="entry name" value="Acyl-CoA dehydrogenase NM domain-like"/>
    <property type="match status" value="1"/>
</dbReference>
<proteinExistence type="inferred from homology"/>
<evidence type="ECO:0000256" key="3">
    <source>
        <dbReference type="ARBA" id="ARBA00022630"/>
    </source>
</evidence>
<dbReference type="FunFam" id="2.40.110.10:FF:000011">
    <property type="entry name" value="Acyl-CoA dehydrogenase FadE34"/>
    <property type="match status" value="1"/>
</dbReference>
<dbReference type="SUPFAM" id="SSF47203">
    <property type="entry name" value="Acyl-CoA dehydrogenase C-terminal domain-like"/>
    <property type="match status" value="1"/>
</dbReference>
<dbReference type="InterPro" id="IPR006091">
    <property type="entry name" value="Acyl-CoA_Oxase/DH_mid-dom"/>
</dbReference>
<dbReference type="Pfam" id="PF00441">
    <property type="entry name" value="Acyl-CoA_dh_1"/>
    <property type="match status" value="1"/>
</dbReference>
<evidence type="ECO:0000313" key="10">
    <source>
        <dbReference type="EMBL" id="GAC70323.1"/>
    </source>
</evidence>
<evidence type="ECO:0000259" key="9">
    <source>
        <dbReference type="Pfam" id="PF02771"/>
    </source>
</evidence>
<dbReference type="OrthoDB" id="5179760at2"/>
<evidence type="ECO:0000259" key="7">
    <source>
        <dbReference type="Pfam" id="PF00441"/>
    </source>
</evidence>
<accession>M0QP29</accession>
<dbReference type="STRING" id="1223545.GS4_34_00090"/>
<comment type="caution">
    <text evidence="10">The sequence shown here is derived from an EMBL/GenBank/DDBJ whole genome shotgun (WGS) entry which is preliminary data.</text>
</comment>
<evidence type="ECO:0000256" key="6">
    <source>
        <dbReference type="RuleBase" id="RU362125"/>
    </source>
</evidence>
<name>M0QP29_9ACTN</name>
<dbReference type="Gene3D" id="1.10.540.10">
    <property type="entry name" value="Acyl-CoA dehydrogenase/oxidase, N-terminal domain"/>
    <property type="match status" value="1"/>
</dbReference>
<gene>
    <name evidence="10" type="ORF">GS4_34_00090</name>
</gene>
<dbReference type="InterPro" id="IPR013786">
    <property type="entry name" value="AcylCoA_DH/ox_N"/>
</dbReference>
<evidence type="ECO:0000259" key="8">
    <source>
        <dbReference type="Pfam" id="PF02770"/>
    </source>
</evidence>
<dbReference type="InterPro" id="IPR046373">
    <property type="entry name" value="Acyl-CoA_Oxase/DH_mid-dom_sf"/>
</dbReference>
<dbReference type="Pfam" id="PF02771">
    <property type="entry name" value="Acyl-CoA_dh_N"/>
    <property type="match status" value="1"/>
</dbReference>
<dbReference type="GO" id="GO:0005886">
    <property type="term" value="C:plasma membrane"/>
    <property type="evidence" value="ECO:0007669"/>
    <property type="project" value="TreeGrafter"/>
</dbReference>
<evidence type="ECO:0000313" key="11">
    <source>
        <dbReference type="Proteomes" id="UP000011666"/>
    </source>
</evidence>
<reference evidence="10 11" key="1">
    <citation type="submission" date="2013-01" db="EMBL/GenBank/DDBJ databases">
        <title>Whole genome shotgun sequence of Gordonia soli NBRC 108243.</title>
        <authorList>
            <person name="Isaki-Nakamura S."/>
            <person name="Hosoyama A."/>
            <person name="Tsuchikane K."/>
            <person name="Ando Y."/>
            <person name="Baba S."/>
            <person name="Ohji S."/>
            <person name="Hamada M."/>
            <person name="Tamura T."/>
            <person name="Yamazoe A."/>
            <person name="Yamazaki S."/>
            <person name="Fujita N."/>
        </authorList>
    </citation>
    <scope>NUCLEOTIDE SEQUENCE [LARGE SCALE GENOMIC DNA]</scope>
    <source>
        <strain evidence="10 11">NBRC 108243</strain>
    </source>
</reference>
<dbReference type="Gene3D" id="1.20.140.10">
    <property type="entry name" value="Butyryl-CoA Dehydrogenase, subunit A, domain 3"/>
    <property type="match status" value="1"/>
</dbReference>
<sequence>MRYGTDADLEGFRAEVRAFVERCAPDIPPKAGVRSAEDESELALLKEWTRALFAAGYIGGSWPTEYGGRGSDHRLERDVVVAEEIARHRAPPPVQGAANLVAAALIEHGTDDQRRRHLAGIRSGERIHCQLFSEPGAGSDLASLRTRAVPVGDGRFRISGQKVWTTNGQWADYGYLLARTDPEAPKHNGISAFLIDMRLPGVEVRPLREMTGTADFNEVFLDDVEVGPEALIGTVNHGWRIANSSLAHERSGVATSAVRLRRNVAALVDLARRVPRHGRPAVEDAAVRDRLGALTASVDALSALVYASLTRVSHGRPGPVDAPMTKLMFSELGVEIAAFALELEGESGIVVSGDRALDNGRWQDEFLYARAYTIAGGSSEIMRNLIAERGLGLPR</sequence>
<evidence type="ECO:0000256" key="2">
    <source>
        <dbReference type="ARBA" id="ARBA00009347"/>
    </source>
</evidence>
<feature type="domain" description="Acyl-CoA dehydrogenase/oxidase C-terminal" evidence="7">
    <location>
        <begin position="236"/>
        <end position="390"/>
    </location>
</feature>
<dbReference type="eggNOG" id="COG1960">
    <property type="taxonomic scope" value="Bacteria"/>
</dbReference>
<dbReference type="GO" id="GO:0016627">
    <property type="term" value="F:oxidoreductase activity, acting on the CH-CH group of donors"/>
    <property type="evidence" value="ECO:0007669"/>
    <property type="project" value="InterPro"/>
</dbReference>
<comment type="similarity">
    <text evidence="2 6">Belongs to the acyl-CoA dehydrogenase family.</text>
</comment>
<dbReference type="Proteomes" id="UP000011666">
    <property type="component" value="Unassembled WGS sequence"/>
</dbReference>
<dbReference type="Pfam" id="PF02770">
    <property type="entry name" value="Acyl-CoA_dh_M"/>
    <property type="match status" value="1"/>
</dbReference>
<dbReference type="InterPro" id="IPR036250">
    <property type="entry name" value="AcylCo_DH-like_C"/>
</dbReference>
<dbReference type="Gene3D" id="2.40.110.10">
    <property type="entry name" value="Butyryl-CoA Dehydrogenase, subunit A, domain 2"/>
    <property type="match status" value="1"/>
</dbReference>